<accession>I8HWQ9</accession>
<comment type="caution">
    <text evidence="2">The sequence shown here is derived from an EMBL/GenBank/DDBJ whole genome shotgun (WGS) entry which is preliminary data.</text>
</comment>
<keyword evidence="1" id="KW-0472">Membrane</keyword>
<dbReference type="EMBL" id="AKGD01000004">
    <property type="protein sequence ID" value="EIT67786.1"/>
    <property type="molecule type" value="Genomic_DNA"/>
</dbReference>
<keyword evidence="3" id="KW-1185">Reference proteome</keyword>
<name>I8HWQ9_9GAMM</name>
<evidence type="ECO:0000256" key="1">
    <source>
        <dbReference type="SAM" id="Phobius"/>
    </source>
</evidence>
<dbReference type="OrthoDB" id="8549575at2"/>
<reference evidence="2 3" key="1">
    <citation type="journal article" date="2012" name="J. Bacteriol.">
        <title>Genome Sequence of n-Alkane-Degrading Hydrocarboniphaga effusa Strain AP103T (ATCC BAA-332T).</title>
        <authorList>
            <person name="Chang H.K."/>
            <person name="Zylstra G.J."/>
            <person name="Chae J.C."/>
        </authorList>
    </citation>
    <scope>NUCLEOTIDE SEQUENCE [LARGE SCALE GENOMIC DNA]</scope>
    <source>
        <strain evidence="2 3">AP103</strain>
    </source>
</reference>
<keyword evidence="1" id="KW-1133">Transmembrane helix</keyword>
<dbReference type="Proteomes" id="UP000003704">
    <property type="component" value="Unassembled WGS sequence"/>
</dbReference>
<dbReference type="RefSeq" id="WP_007187156.1">
    <property type="nucleotide sequence ID" value="NZ_AKGD01000004.1"/>
</dbReference>
<proteinExistence type="predicted"/>
<evidence type="ECO:0000313" key="3">
    <source>
        <dbReference type="Proteomes" id="UP000003704"/>
    </source>
</evidence>
<dbReference type="AlphaFoldDB" id="I8HWQ9"/>
<protein>
    <submittedName>
        <fullName evidence="2">Amino acid transporter</fullName>
    </submittedName>
</protein>
<organism evidence="2 3">
    <name type="scientific">Hydrocarboniphaga effusa AP103</name>
    <dbReference type="NCBI Taxonomy" id="1172194"/>
    <lineage>
        <taxon>Bacteria</taxon>
        <taxon>Pseudomonadati</taxon>
        <taxon>Pseudomonadota</taxon>
        <taxon>Gammaproteobacteria</taxon>
        <taxon>Nevskiales</taxon>
        <taxon>Nevskiaceae</taxon>
        <taxon>Hydrocarboniphaga</taxon>
    </lineage>
</organism>
<gene>
    <name evidence="2" type="ORF">WQQ_42210</name>
</gene>
<evidence type="ECO:0000313" key="2">
    <source>
        <dbReference type="EMBL" id="EIT67786.1"/>
    </source>
</evidence>
<keyword evidence="1" id="KW-0812">Transmembrane</keyword>
<sequence length="66" mass="7486">MAATLFAAWLVASQRKARRNWGFWIYLVSNALWVAWGWHAQAWALVALQFGLVALNIRGVKKNDDG</sequence>
<feature type="transmembrane region" description="Helical" evidence="1">
    <location>
        <begin position="33"/>
        <end position="55"/>
    </location>
</feature>